<evidence type="ECO:0000256" key="10">
    <source>
        <dbReference type="ARBA" id="ARBA00022692"/>
    </source>
</evidence>
<reference evidence="18 19" key="1">
    <citation type="submission" date="2019-06" db="EMBL/GenBank/DDBJ databases">
        <authorList>
            <person name="Rodrigo-Torres L."/>
            <person name="Arahal R. D."/>
            <person name="Lucena T."/>
        </authorList>
    </citation>
    <scope>NUCLEOTIDE SEQUENCE [LARGE SCALE GENOMIC DNA]</scope>
    <source>
        <strain evidence="18 19">SW08-7</strain>
    </source>
</reference>
<evidence type="ECO:0000313" key="20">
    <source>
        <dbReference type="Proteomes" id="UP001055303"/>
    </source>
</evidence>
<evidence type="ECO:0000256" key="9">
    <source>
        <dbReference type="ARBA" id="ARBA00022617"/>
    </source>
</evidence>
<dbReference type="EMBL" id="BPQI01000077">
    <property type="protein sequence ID" value="GJD56919.1"/>
    <property type="molecule type" value="Genomic_DNA"/>
</dbReference>
<dbReference type="InterPro" id="IPR034804">
    <property type="entry name" value="SQR/QFR_C/D"/>
</dbReference>
<evidence type="ECO:0000256" key="1">
    <source>
        <dbReference type="ARBA" id="ARBA00001971"/>
    </source>
</evidence>
<organism evidence="18 19">
    <name type="scientific">Methylobacterium dankookense</name>
    <dbReference type="NCBI Taxonomy" id="560405"/>
    <lineage>
        <taxon>Bacteria</taxon>
        <taxon>Pseudomonadati</taxon>
        <taxon>Pseudomonadota</taxon>
        <taxon>Alphaproteobacteria</taxon>
        <taxon>Hyphomicrobiales</taxon>
        <taxon>Methylobacteriaceae</taxon>
        <taxon>Methylobacterium</taxon>
    </lineage>
</organism>
<dbReference type="NCBIfam" id="TIGR02968">
    <property type="entry name" value="succ_dehyd_anc"/>
    <property type="match status" value="1"/>
</dbReference>
<reference evidence="17" key="3">
    <citation type="submission" date="2021-08" db="EMBL/GenBank/DDBJ databases">
        <authorList>
            <person name="Tani A."/>
            <person name="Ola A."/>
            <person name="Ogura Y."/>
            <person name="Katsura K."/>
            <person name="Hayashi T."/>
        </authorList>
    </citation>
    <scope>NUCLEOTIDE SEQUENCE</scope>
    <source>
        <strain evidence="17">DSM 22415</strain>
    </source>
</reference>
<keyword evidence="14" id="KW-0408">Iron</keyword>
<evidence type="ECO:0000313" key="18">
    <source>
        <dbReference type="EMBL" id="VUF14886.1"/>
    </source>
</evidence>
<dbReference type="Pfam" id="PF01127">
    <property type="entry name" value="Sdh_cyt"/>
    <property type="match status" value="1"/>
</dbReference>
<accession>A0A564G4G8</accession>
<evidence type="ECO:0000256" key="16">
    <source>
        <dbReference type="SAM" id="Phobius"/>
    </source>
</evidence>
<evidence type="ECO:0000313" key="19">
    <source>
        <dbReference type="Proteomes" id="UP000401717"/>
    </source>
</evidence>
<dbReference type="GO" id="GO:0006099">
    <property type="term" value="P:tricarboxylic acid cycle"/>
    <property type="evidence" value="ECO:0007669"/>
    <property type="project" value="UniProtKB-UniPathway"/>
</dbReference>
<evidence type="ECO:0000256" key="12">
    <source>
        <dbReference type="ARBA" id="ARBA00022982"/>
    </source>
</evidence>
<keyword evidence="7" id="KW-0813">Transport</keyword>
<gene>
    <name evidence="18" type="primary">sdhD</name>
    <name evidence="17" type="ORF">IFDJLNFL_2817</name>
    <name evidence="18" type="ORF">MTDSW087_04612</name>
</gene>
<sequence length="137" mass="14879">MADNRQDTTVSIRTPRARVRGLGASGHGAGHWWFQRVTAAANAPLMIAFVIIVAMMAGRPYPEAVALMGHPLVAIILILAVLSVTLHMRIGMQVIIEDYVHDKALRFAALFANTFYAVIVAVACLYAILRVGLARLV</sequence>
<keyword evidence="8" id="KW-0816">Tricarboxylic acid cycle</keyword>
<evidence type="ECO:0000256" key="14">
    <source>
        <dbReference type="ARBA" id="ARBA00023004"/>
    </source>
</evidence>
<dbReference type="AlphaFoldDB" id="A0A564G4G8"/>
<evidence type="ECO:0000256" key="2">
    <source>
        <dbReference type="ARBA" id="ARBA00004050"/>
    </source>
</evidence>
<protein>
    <recommendedName>
        <fullName evidence="6">Succinate dehydrogenase hydrophobic membrane anchor subunit</fullName>
    </recommendedName>
</protein>
<keyword evidence="12" id="KW-0249">Electron transport</keyword>
<reference evidence="17" key="2">
    <citation type="journal article" date="2021" name="Front. Microbiol.">
        <title>Comprehensive Comparative Genomics and Phenotyping of Methylobacterium Species.</title>
        <authorList>
            <person name="Alessa O."/>
            <person name="Ogura Y."/>
            <person name="Fujitani Y."/>
            <person name="Takami H."/>
            <person name="Hayashi T."/>
            <person name="Sahin N."/>
            <person name="Tani A."/>
        </authorList>
    </citation>
    <scope>NUCLEOTIDE SEQUENCE</scope>
    <source>
        <strain evidence="17">DSM 22415</strain>
    </source>
</reference>
<evidence type="ECO:0000256" key="3">
    <source>
        <dbReference type="ARBA" id="ARBA00004141"/>
    </source>
</evidence>
<proteinExistence type="predicted"/>
<keyword evidence="10 16" id="KW-0812">Transmembrane</keyword>
<comment type="subcellular location">
    <subcellularLocation>
        <location evidence="3">Membrane</location>
        <topology evidence="3">Multi-pass membrane protein</topology>
    </subcellularLocation>
</comment>
<dbReference type="GO" id="GO:0020037">
    <property type="term" value="F:heme binding"/>
    <property type="evidence" value="ECO:0007669"/>
    <property type="project" value="InterPro"/>
</dbReference>
<dbReference type="Proteomes" id="UP001055303">
    <property type="component" value="Unassembled WGS sequence"/>
</dbReference>
<dbReference type="Proteomes" id="UP000401717">
    <property type="component" value="Unassembled WGS sequence"/>
</dbReference>
<evidence type="ECO:0000256" key="8">
    <source>
        <dbReference type="ARBA" id="ARBA00022532"/>
    </source>
</evidence>
<comment type="subunit">
    <text evidence="5">Part of an enzyme complex containing four subunits: a flavoprotein, an iron-sulfur protein, plus two membrane-anchoring proteins, SdhC and SdhD.</text>
</comment>
<feature type="transmembrane region" description="Helical" evidence="16">
    <location>
        <begin position="107"/>
        <end position="129"/>
    </location>
</feature>
<dbReference type="SUPFAM" id="SSF81343">
    <property type="entry name" value="Fumarate reductase respiratory complex transmembrane subunits"/>
    <property type="match status" value="1"/>
</dbReference>
<dbReference type="RefSeq" id="WP_144767203.1">
    <property type="nucleotide sequence ID" value="NZ_BPQI01000077.1"/>
</dbReference>
<dbReference type="OrthoDB" id="9809280at2"/>
<evidence type="ECO:0000313" key="17">
    <source>
        <dbReference type="EMBL" id="GJD56919.1"/>
    </source>
</evidence>
<name>A0A564G4G8_9HYPH</name>
<evidence type="ECO:0000256" key="6">
    <source>
        <dbReference type="ARBA" id="ARBA00019425"/>
    </source>
</evidence>
<dbReference type="InterPro" id="IPR000701">
    <property type="entry name" value="SuccDH_FuR_B_TM-su"/>
</dbReference>
<keyword evidence="20" id="KW-1185">Reference proteome</keyword>
<evidence type="ECO:0000256" key="11">
    <source>
        <dbReference type="ARBA" id="ARBA00022723"/>
    </source>
</evidence>
<dbReference type="InterPro" id="IPR014312">
    <property type="entry name" value="Succ_DH_anchor"/>
</dbReference>
<feature type="transmembrane region" description="Helical" evidence="16">
    <location>
        <begin position="39"/>
        <end position="58"/>
    </location>
</feature>
<dbReference type="GO" id="GO:0046872">
    <property type="term" value="F:metal ion binding"/>
    <property type="evidence" value="ECO:0007669"/>
    <property type="project" value="UniProtKB-KW"/>
</dbReference>
<evidence type="ECO:0000256" key="4">
    <source>
        <dbReference type="ARBA" id="ARBA00005163"/>
    </source>
</evidence>
<dbReference type="EMBL" id="CABFVH010000041">
    <property type="protein sequence ID" value="VUF14886.1"/>
    <property type="molecule type" value="Genomic_DNA"/>
</dbReference>
<comment type="function">
    <text evidence="2">Membrane-anchoring subunit of succinate dehydrogenase (SDH).</text>
</comment>
<comment type="pathway">
    <text evidence="4">Carbohydrate metabolism; tricarboxylic acid cycle.</text>
</comment>
<dbReference type="Gene3D" id="1.20.1300.10">
    <property type="entry name" value="Fumarate reductase/succinate dehydrogenase, transmembrane subunit"/>
    <property type="match status" value="1"/>
</dbReference>
<comment type="cofactor">
    <cofactor evidence="1">
        <name>heme</name>
        <dbReference type="ChEBI" id="CHEBI:30413"/>
    </cofactor>
</comment>
<dbReference type="GO" id="GO:0016020">
    <property type="term" value="C:membrane"/>
    <property type="evidence" value="ECO:0007669"/>
    <property type="project" value="UniProtKB-SubCell"/>
</dbReference>
<evidence type="ECO:0000256" key="15">
    <source>
        <dbReference type="ARBA" id="ARBA00023136"/>
    </source>
</evidence>
<evidence type="ECO:0000256" key="7">
    <source>
        <dbReference type="ARBA" id="ARBA00022448"/>
    </source>
</evidence>
<keyword evidence="15 16" id="KW-0472">Membrane</keyword>
<keyword evidence="11" id="KW-0479">Metal-binding</keyword>
<dbReference type="CDD" id="cd03495">
    <property type="entry name" value="SQR_TypeC_SdhD_like"/>
    <property type="match status" value="1"/>
</dbReference>
<dbReference type="UniPathway" id="UPA00223"/>
<evidence type="ECO:0000256" key="5">
    <source>
        <dbReference type="ARBA" id="ARBA00011558"/>
    </source>
</evidence>
<evidence type="ECO:0000256" key="13">
    <source>
        <dbReference type="ARBA" id="ARBA00022989"/>
    </source>
</evidence>
<feature type="transmembrane region" description="Helical" evidence="16">
    <location>
        <begin position="64"/>
        <end position="86"/>
    </location>
</feature>
<keyword evidence="13 16" id="KW-1133">Transmembrane helix</keyword>
<keyword evidence="9" id="KW-0349">Heme</keyword>